<organism evidence="1 2">
    <name type="scientific">Polysphondylium violaceum</name>
    <dbReference type="NCBI Taxonomy" id="133409"/>
    <lineage>
        <taxon>Eukaryota</taxon>
        <taxon>Amoebozoa</taxon>
        <taxon>Evosea</taxon>
        <taxon>Eumycetozoa</taxon>
        <taxon>Dictyostelia</taxon>
        <taxon>Dictyosteliales</taxon>
        <taxon>Dictyosteliaceae</taxon>
        <taxon>Polysphondylium</taxon>
    </lineage>
</organism>
<name>A0A8J4PQL3_9MYCE</name>
<reference evidence="1" key="1">
    <citation type="submission" date="2020-01" db="EMBL/GenBank/DDBJ databases">
        <title>Development of genomics and gene disruption for Polysphondylium violaceum indicates a role for the polyketide synthase stlB in stalk morphogenesis.</title>
        <authorList>
            <person name="Narita B."/>
            <person name="Kawabe Y."/>
            <person name="Kin K."/>
            <person name="Saito T."/>
            <person name="Gibbs R."/>
            <person name="Kuspa A."/>
            <person name="Muzny D."/>
            <person name="Queller D."/>
            <person name="Richards S."/>
            <person name="Strassman J."/>
            <person name="Sucgang R."/>
            <person name="Worley K."/>
            <person name="Schaap P."/>
        </authorList>
    </citation>
    <scope>NUCLEOTIDE SEQUENCE</scope>
    <source>
        <strain evidence="1">QSvi11</strain>
    </source>
</reference>
<comment type="caution">
    <text evidence="1">The sequence shown here is derived from an EMBL/GenBank/DDBJ whole genome shotgun (WGS) entry which is preliminary data.</text>
</comment>
<keyword evidence="2" id="KW-1185">Reference proteome</keyword>
<dbReference type="AlphaFoldDB" id="A0A8J4PQL3"/>
<evidence type="ECO:0000313" key="1">
    <source>
        <dbReference type="EMBL" id="KAF2072273.1"/>
    </source>
</evidence>
<proteinExistence type="predicted"/>
<gene>
    <name evidence="1" type="ORF">CYY_006405</name>
</gene>
<accession>A0A8J4PQL3</accession>
<protein>
    <submittedName>
        <fullName evidence="1">Uncharacterized protein</fullName>
    </submittedName>
</protein>
<evidence type="ECO:0000313" key="2">
    <source>
        <dbReference type="Proteomes" id="UP000695562"/>
    </source>
</evidence>
<sequence length="95" mass="11303">MTITDSMLTVEKIRDYFEMCNFLVPKYIYLFKNNEQLTITKQIDHFCEEEFVSYEKLLCKILISNKDILKMVRETPSPNICFDGHYLPISVHALF</sequence>
<dbReference type="Proteomes" id="UP000695562">
    <property type="component" value="Unassembled WGS sequence"/>
</dbReference>
<dbReference type="EMBL" id="AJWJ01000294">
    <property type="protein sequence ID" value="KAF2072273.1"/>
    <property type="molecule type" value="Genomic_DNA"/>
</dbReference>